<dbReference type="SUPFAM" id="SSF47413">
    <property type="entry name" value="lambda repressor-like DNA-binding domains"/>
    <property type="match status" value="1"/>
</dbReference>
<evidence type="ECO:0000313" key="3">
    <source>
        <dbReference type="Proteomes" id="UP000295281"/>
    </source>
</evidence>
<protein>
    <submittedName>
        <fullName evidence="2">Helix-turn-helix protein</fullName>
    </submittedName>
</protein>
<dbReference type="AlphaFoldDB" id="A0A4R6V8E0"/>
<evidence type="ECO:0000259" key="1">
    <source>
        <dbReference type="PROSITE" id="PS50943"/>
    </source>
</evidence>
<name>A0A4R6V8E0_9ACTN</name>
<sequence length="277" mass="31759">MSKAMPVRRRHLIIQLRRLRNEAGLSQSDVSKEMGWDRQKILRIETGRFQRINSADVMALCRLYQASEEQGRKLVEIALQSRRSKEWWFRYKDLFPGHFIEFEAEATEIQDFTVGLIPGLFQTPDYIAALMERAADISEPEARNRTRARLERQDAIFNRSVPPSIWSVIDEAALRRQVGGAEVMRDQVRHLLELSKREYVNIQVIPFEAGAHAGGTIPFVILGFEGGTDSVVFFESPDDGQYVEDETGIKRHKLIYDRIQATALSVEDSAEFMACLL</sequence>
<dbReference type="GO" id="GO:0003677">
    <property type="term" value="F:DNA binding"/>
    <property type="evidence" value="ECO:0007669"/>
    <property type="project" value="InterPro"/>
</dbReference>
<dbReference type="PROSITE" id="PS50943">
    <property type="entry name" value="HTH_CROC1"/>
    <property type="match status" value="1"/>
</dbReference>
<proteinExistence type="predicted"/>
<dbReference type="InterPro" id="IPR043917">
    <property type="entry name" value="DUF5753"/>
</dbReference>
<organism evidence="2 3">
    <name type="scientific">Actinorugispora endophytica</name>
    <dbReference type="NCBI Taxonomy" id="1605990"/>
    <lineage>
        <taxon>Bacteria</taxon>
        <taxon>Bacillati</taxon>
        <taxon>Actinomycetota</taxon>
        <taxon>Actinomycetes</taxon>
        <taxon>Streptosporangiales</taxon>
        <taxon>Nocardiopsidaceae</taxon>
        <taxon>Actinorugispora</taxon>
    </lineage>
</organism>
<dbReference type="Pfam" id="PF13560">
    <property type="entry name" value="HTH_31"/>
    <property type="match status" value="1"/>
</dbReference>
<gene>
    <name evidence="2" type="ORF">EV190_101736</name>
</gene>
<dbReference type="InterPro" id="IPR010982">
    <property type="entry name" value="Lambda_DNA-bd_dom_sf"/>
</dbReference>
<dbReference type="OrthoDB" id="5177725at2"/>
<accession>A0A4R6V8E0</accession>
<dbReference type="Gene3D" id="1.10.260.40">
    <property type="entry name" value="lambda repressor-like DNA-binding domains"/>
    <property type="match status" value="1"/>
</dbReference>
<keyword evidence="3" id="KW-1185">Reference proteome</keyword>
<reference evidence="2 3" key="1">
    <citation type="submission" date="2019-03" db="EMBL/GenBank/DDBJ databases">
        <title>Genomic Encyclopedia of Type Strains, Phase IV (KMG-IV): sequencing the most valuable type-strain genomes for metagenomic binning, comparative biology and taxonomic classification.</title>
        <authorList>
            <person name="Goeker M."/>
        </authorList>
    </citation>
    <scope>NUCLEOTIDE SEQUENCE [LARGE SCALE GENOMIC DNA]</scope>
    <source>
        <strain evidence="2 3">DSM 46770</strain>
    </source>
</reference>
<dbReference type="RefSeq" id="WP_133739932.1">
    <property type="nucleotide sequence ID" value="NZ_SNYN01000001.1"/>
</dbReference>
<comment type="caution">
    <text evidence="2">The sequence shown here is derived from an EMBL/GenBank/DDBJ whole genome shotgun (WGS) entry which is preliminary data.</text>
</comment>
<dbReference type="Pfam" id="PF19054">
    <property type="entry name" value="DUF5753"/>
    <property type="match status" value="1"/>
</dbReference>
<dbReference type="SMART" id="SM00530">
    <property type="entry name" value="HTH_XRE"/>
    <property type="match status" value="1"/>
</dbReference>
<dbReference type="InterPro" id="IPR001387">
    <property type="entry name" value="Cro/C1-type_HTH"/>
</dbReference>
<dbReference type="CDD" id="cd00093">
    <property type="entry name" value="HTH_XRE"/>
    <property type="match status" value="1"/>
</dbReference>
<dbReference type="Proteomes" id="UP000295281">
    <property type="component" value="Unassembled WGS sequence"/>
</dbReference>
<evidence type="ECO:0000313" key="2">
    <source>
        <dbReference type="EMBL" id="TDQ55409.1"/>
    </source>
</evidence>
<feature type="domain" description="HTH cro/C1-type" evidence="1">
    <location>
        <begin position="16"/>
        <end position="71"/>
    </location>
</feature>
<dbReference type="EMBL" id="SNYN01000001">
    <property type="protein sequence ID" value="TDQ55409.1"/>
    <property type="molecule type" value="Genomic_DNA"/>
</dbReference>